<dbReference type="PANTHER" id="PTHR37534">
    <property type="entry name" value="TRANSCRIPTIONAL ACTIVATOR PROTEIN UGA3"/>
    <property type="match status" value="1"/>
</dbReference>
<dbReference type="SUPFAM" id="SSF57701">
    <property type="entry name" value="Zn2/Cys6 DNA-binding domain"/>
    <property type="match status" value="1"/>
</dbReference>
<keyword evidence="4" id="KW-0804">Transcription</keyword>
<evidence type="ECO:0000256" key="4">
    <source>
        <dbReference type="ARBA" id="ARBA00023163"/>
    </source>
</evidence>
<dbReference type="CDD" id="cd00067">
    <property type="entry name" value="GAL4"/>
    <property type="match status" value="1"/>
</dbReference>
<keyword evidence="8" id="KW-1185">Reference proteome</keyword>
<protein>
    <submittedName>
        <fullName evidence="7">C6 zinc finger domain-containing protein</fullName>
    </submittedName>
</protein>
<keyword evidence="2" id="KW-0805">Transcription regulation</keyword>
<dbReference type="Proteomes" id="UP001610335">
    <property type="component" value="Unassembled WGS sequence"/>
</dbReference>
<comment type="caution">
    <text evidence="7">The sequence shown here is derived from an EMBL/GenBank/DDBJ whole genome shotgun (WGS) entry which is preliminary data.</text>
</comment>
<proteinExistence type="predicted"/>
<accession>A0ABR4I697</accession>
<evidence type="ECO:0000256" key="5">
    <source>
        <dbReference type="ARBA" id="ARBA00023242"/>
    </source>
</evidence>
<evidence type="ECO:0000256" key="3">
    <source>
        <dbReference type="ARBA" id="ARBA00023125"/>
    </source>
</evidence>
<name>A0ABR4I697_9EURO</name>
<evidence type="ECO:0000256" key="2">
    <source>
        <dbReference type="ARBA" id="ARBA00023015"/>
    </source>
</evidence>
<dbReference type="InterPro" id="IPR021858">
    <property type="entry name" value="Fun_TF"/>
</dbReference>
<dbReference type="PANTHER" id="PTHR37534:SF48">
    <property type="entry name" value="FINGER DOMAIN PROTEIN, PUTATIVE-RELATED"/>
    <property type="match status" value="1"/>
</dbReference>
<sequence>MVETRKRHCWECLRRRLVCDFQVPGCKRCAASRIDCPGYGETPPLRVKWLAPGKVKSRQRKAPSNRQKKGRASSESANSEESRPETSKGSLEFSSTGSESSDDMHSVAIPRSNLKTDYHALIDSLQYFNSCMYPQLADSLRWGTNTNIYKISPTVFQLGLTRPTHLQLGLICLTLSHRMNQTGHDPNSKSLENTFYRYRGLMIRSLNDDISIPNKRNGDIILAGILTLLMADAQQGISQHWRCHIEGVRRLIILRGGMHRLVISPGVLPIVLSFIHVVVTADTSSPASDMLVEGLDLEELYLMVKQYGGNGYGFQMCPTPLFAEIVKINHIRNRISKPNCTNEDDFQKNAYEVLRRVYNFSPAAWIESNEYLTEESRLIVDIYQSAVALYCMSSLQSIGALPPDPLLRNNCDMERRILHGLLERALRQRPHGYTFWPLMVLGVRAVDGGPALRAFVRENMIDLSASSGTYSPLAAKEILGRFWASGRTEWDACFDKPHMFTTVLTVNRGQLPTRPS</sequence>
<keyword evidence="3" id="KW-0238">DNA-binding</keyword>
<evidence type="ECO:0000256" key="6">
    <source>
        <dbReference type="SAM" id="MobiDB-lite"/>
    </source>
</evidence>
<reference evidence="7 8" key="1">
    <citation type="submission" date="2024-07" db="EMBL/GenBank/DDBJ databases">
        <title>Section-level genome sequencing and comparative genomics of Aspergillus sections Usti and Cavernicolus.</title>
        <authorList>
            <consortium name="Lawrence Berkeley National Laboratory"/>
            <person name="Nybo J.L."/>
            <person name="Vesth T.C."/>
            <person name="Theobald S."/>
            <person name="Frisvad J.C."/>
            <person name="Larsen T.O."/>
            <person name="Kjaerboelling I."/>
            <person name="Rothschild-Mancinelli K."/>
            <person name="Lyhne E.K."/>
            <person name="Kogle M.E."/>
            <person name="Barry K."/>
            <person name="Clum A."/>
            <person name="Na H."/>
            <person name="Ledsgaard L."/>
            <person name="Lin J."/>
            <person name="Lipzen A."/>
            <person name="Kuo A."/>
            <person name="Riley R."/>
            <person name="Mondo S."/>
            <person name="LaButti K."/>
            <person name="Haridas S."/>
            <person name="Pangalinan J."/>
            <person name="Salamov A.A."/>
            <person name="Simmons B.A."/>
            <person name="Magnuson J.K."/>
            <person name="Chen J."/>
            <person name="Drula E."/>
            <person name="Henrissat B."/>
            <person name="Wiebenga A."/>
            <person name="Lubbers R.J."/>
            <person name="Gomes A.C."/>
            <person name="Makela M.R."/>
            <person name="Stajich J."/>
            <person name="Grigoriev I.V."/>
            <person name="Mortensen U.H."/>
            <person name="De vries R.P."/>
            <person name="Baker S.E."/>
            <person name="Andersen M.R."/>
        </authorList>
    </citation>
    <scope>NUCLEOTIDE SEQUENCE [LARGE SCALE GENOMIC DNA]</scope>
    <source>
        <strain evidence="7 8">CBS 600.67</strain>
    </source>
</reference>
<feature type="compositionally biased region" description="Low complexity" evidence="6">
    <location>
        <begin position="89"/>
        <end position="99"/>
    </location>
</feature>
<evidence type="ECO:0000256" key="1">
    <source>
        <dbReference type="ARBA" id="ARBA00004123"/>
    </source>
</evidence>
<dbReference type="EMBL" id="JBFXLS010000054">
    <property type="protein sequence ID" value="KAL2823284.1"/>
    <property type="molecule type" value="Genomic_DNA"/>
</dbReference>
<keyword evidence="5" id="KW-0539">Nucleus</keyword>
<feature type="compositionally biased region" description="Basic residues" evidence="6">
    <location>
        <begin position="55"/>
        <end position="71"/>
    </location>
</feature>
<comment type="subcellular location">
    <subcellularLocation>
        <location evidence="1">Nucleus</location>
    </subcellularLocation>
</comment>
<feature type="region of interest" description="Disordered" evidence="6">
    <location>
        <begin position="50"/>
        <end position="105"/>
    </location>
</feature>
<evidence type="ECO:0000313" key="8">
    <source>
        <dbReference type="Proteomes" id="UP001610335"/>
    </source>
</evidence>
<evidence type="ECO:0000313" key="7">
    <source>
        <dbReference type="EMBL" id="KAL2823284.1"/>
    </source>
</evidence>
<dbReference type="Pfam" id="PF11951">
    <property type="entry name" value="Fungal_trans_2"/>
    <property type="match status" value="1"/>
</dbReference>
<dbReference type="InterPro" id="IPR036864">
    <property type="entry name" value="Zn2-C6_fun-type_DNA-bd_sf"/>
</dbReference>
<gene>
    <name evidence="7" type="ORF">BDW59DRAFT_99170</name>
</gene>
<dbReference type="InterPro" id="IPR001138">
    <property type="entry name" value="Zn2Cys6_DnaBD"/>
</dbReference>
<organism evidence="7 8">
    <name type="scientific">Aspergillus cavernicola</name>
    <dbReference type="NCBI Taxonomy" id="176166"/>
    <lineage>
        <taxon>Eukaryota</taxon>
        <taxon>Fungi</taxon>
        <taxon>Dikarya</taxon>
        <taxon>Ascomycota</taxon>
        <taxon>Pezizomycotina</taxon>
        <taxon>Eurotiomycetes</taxon>
        <taxon>Eurotiomycetidae</taxon>
        <taxon>Eurotiales</taxon>
        <taxon>Aspergillaceae</taxon>
        <taxon>Aspergillus</taxon>
        <taxon>Aspergillus subgen. Nidulantes</taxon>
    </lineage>
</organism>